<organism evidence="2 3">
    <name type="scientific">Anatilimnocola aggregata</name>
    <dbReference type="NCBI Taxonomy" id="2528021"/>
    <lineage>
        <taxon>Bacteria</taxon>
        <taxon>Pseudomonadati</taxon>
        <taxon>Planctomycetota</taxon>
        <taxon>Planctomycetia</taxon>
        <taxon>Pirellulales</taxon>
        <taxon>Pirellulaceae</taxon>
        <taxon>Anatilimnocola</taxon>
    </lineage>
</organism>
<dbReference type="AlphaFoldDB" id="A0A517YCZ6"/>
<reference evidence="2 3" key="1">
    <citation type="submission" date="2019-02" db="EMBL/GenBank/DDBJ databases">
        <title>Deep-cultivation of Planctomycetes and their phenomic and genomic characterization uncovers novel biology.</title>
        <authorList>
            <person name="Wiegand S."/>
            <person name="Jogler M."/>
            <person name="Boedeker C."/>
            <person name="Pinto D."/>
            <person name="Vollmers J."/>
            <person name="Rivas-Marin E."/>
            <person name="Kohn T."/>
            <person name="Peeters S.H."/>
            <person name="Heuer A."/>
            <person name="Rast P."/>
            <person name="Oberbeckmann S."/>
            <person name="Bunk B."/>
            <person name="Jeske O."/>
            <person name="Meyerdierks A."/>
            <person name="Storesund J.E."/>
            <person name="Kallscheuer N."/>
            <person name="Luecker S."/>
            <person name="Lage O.M."/>
            <person name="Pohl T."/>
            <person name="Merkel B.J."/>
            <person name="Hornburger P."/>
            <person name="Mueller R.-W."/>
            <person name="Bruemmer F."/>
            <person name="Labrenz M."/>
            <person name="Spormann A.M."/>
            <person name="Op den Camp H."/>
            <person name="Overmann J."/>
            <person name="Amann R."/>
            <person name="Jetten M.S.M."/>
            <person name="Mascher T."/>
            <person name="Medema M.H."/>
            <person name="Devos D.P."/>
            <person name="Kaster A.-K."/>
            <person name="Ovreas L."/>
            <person name="Rohde M."/>
            <person name="Galperin M.Y."/>
            <person name="Jogler C."/>
        </authorList>
    </citation>
    <scope>NUCLEOTIDE SEQUENCE [LARGE SCALE GENOMIC DNA]</scope>
    <source>
        <strain evidence="2 3">ETA_A8</strain>
    </source>
</reference>
<keyword evidence="1" id="KW-0732">Signal</keyword>
<name>A0A517YCZ6_9BACT</name>
<dbReference type="KEGG" id="aagg:ETAA8_32100"/>
<dbReference type="EMBL" id="CP036274">
    <property type="protein sequence ID" value="QDU28117.1"/>
    <property type="molecule type" value="Genomic_DNA"/>
</dbReference>
<evidence type="ECO:0000313" key="2">
    <source>
        <dbReference type="EMBL" id="QDU28117.1"/>
    </source>
</evidence>
<dbReference type="RefSeq" id="WP_145089874.1">
    <property type="nucleotide sequence ID" value="NZ_CP036274.1"/>
</dbReference>
<sequence precursor="true">MLKHPCQGWSWLFLLGLTSSLLAADTPPAAPVPAVVMPPAAPLQVYQRTTLPVSHPYQKALRDYLSTLVAKDFEHGVTEKFGTPPFDGDIEQQYRHHLLSLMGQPLIGTKRGAPAVNAPARLFTLSEIETPAGVMRPPLFPEPVAFLVRWNYAGNPYYQSRAMKLRAFVFLSIQMTMLDDQIEHAPEVNGASRPDWISPTLIMLAYSFPAVRDVLPEPVQEAYRVGLRKLAQRVLDWGPLGEEPNLEVCSPLALWYVSETLKDPAFSKATEAYARRFFTDPQFVHPAGYFVDRGGIDLGYAGQTNFFATWLALASKWPFAIDFVERSHRLRAHVILPEPDGKTQVGPSHFQTRYSADASRDQWEWGSYRNAAAALVTDEAVHLTKLPAPAEMAGAAQRRASVFQAQINENAYKPMGAGMLRNDEITSHPWQFRMFQSYNFPAMVNYGFDHYPVGAYAHRAELEQKNSPLLKSPFLRDETFVRDFGQAFTVARLKPYAAIVHSGAVAEPQLAAGRTMFPGFYGFGGGQLSAFWTPATGSVLLGRRGGLTREKSFDNLEEWRQWPIHAVSGVRANGKIFTSARILKPDVTSNVQPDRGVVRVSGQIPRGLDGQPKALDGRVDYARTFTIEPDALTVETTIKTSQQDTFVEMVETLPVFLRDAQSQASVQPTTIEFRQEGKWEPASASWSNKVTAVRLSRFTGAVVVEFDRARRLKLSPQDWNDTYLSRAACRNVLIDLIENNDQPTVLANASVRYRIQPEN</sequence>
<accession>A0A517YCZ6</accession>
<feature type="chain" id="PRO_5022223755" evidence="1">
    <location>
        <begin position="24"/>
        <end position="759"/>
    </location>
</feature>
<dbReference type="Proteomes" id="UP000315017">
    <property type="component" value="Chromosome"/>
</dbReference>
<protein>
    <submittedName>
        <fullName evidence="2">Uncharacterized protein</fullName>
    </submittedName>
</protein>
<evidence type="ECO:0000313" key="3">
    <source>
        <dbReference type="Proteomes" id="UP000315017"/>
    </source>
</evidence>
<evidence type="ECO:0000256" key="1">
    <source>
        <dbReference type="SAM" id="SignalP"/>
    </source>
</evidence>
<proteinExistence type="predicted"/>
<keyword evidence="3" id="KW-1185">Reference proteome</keyword>
<dbReference type="OrthoDB" id="9818014at2"/>
<gene>
    <name evidence="2" type="ORF">ETAA8_32100</name>
</gene>
<feature type="signal peptide" evidence="1">
    <location>
        <begin position="1"/>
        <end position="23"/>
    </location>
</feature>